<keyword evidence="3" id="KW-0227">DNA damage</keyword>
<evidence type="ECO:0000256" key="1">
    <source>
        <dbReference type="ARBA" id="ARBA00022722"/>
    </source>
</evidence>
<evidence type="ECO:0000256" key="2">
    <source>
        <dbReference type="ARBA" id="ARBA00022741"/>
    </source>
</evidence>
<evidence type="ECO:0000256" key="5">
    <source>
        <dbReference type="ARBA" id="ARBA00022806"/>
    </source>
</evidence>
<dbReference type="PANTHER" id="PTHR11070">
    <property type="entry name" value="UVRD / RECB / PCRA DNA HELICASE FAMILY MEMBER"/>
    <property type="match status" value="1"/>
</dbReference>
<dbReference type="InterPro" id="IPR014017">
    <property type="entry name" value="DNA_helicase_UvrD-like_C"/>
</dbReference>
<evidence type="ECO:0000256" key="14">
    <source>
        <dbReference type="PROSITE-ProRule" id="PRU00560"/>
    </source>
</evidence>
<dbReference type="InterPro" id="IPR027417">
    <property type="entry name" value="P-loop_NTPase"/>
</dbReference>
<evidence type="ECO:0000256" key="13">
    <source>
        <dbReference type="ARBA" id="ARBA00048988"/>
    </source>
</evidence>
<dbReference type="Pfam" id="PF12705">
    <property type="entry name" value="PDDEXK_1"/>
    <property type="match status" value="1"/>
</dbReference>
<dbReference type="PROSITE" id="PS51217">
    <property type="entry name" value="UVRD_HELICASE_CTER"/>
    <property type="match status" value="1"/>
</dbReference>
<comment type="catalytic activity">
    <reaction evidence="13">
        <text>ATP + H2O = ADP + phosphate + H(+)</text>
        <dbReference type="Rhea" id="RHEA:13065"/>
        <dbReference type="ChEBI" id="CHEBI:15377"/>
        <dbReference type="ChEBI" id="CHEBI:15378"/>
        <dbReference type="ChEBI" id="CHEBI:30616"/>
        <dbReference type="ChEBI" id="CHEBI:43474"/>
        <dbReference type="ChEBI" id="CHEBI:456216"/>
        <dbReference type="EC" id="5.6.2.4"/>
    </reaction>
</comment>
<name>A0A7C4TC35_UNCW3</name>
<evidence type="ECO:0000256" key="9">
    <source>
        <dbReference type="ARBA" id="ARBA00023204"/>
    </source>
</evidence>
<dbReference type="Gene3D" id="3.40.50.300">
    <property type="entry name" value="P-loop containing nucleotide triphosphate hydrolases"/>
    <property type="match status" value="3"/>
</dbReference>
<keyword evidence="2 14" id="KW-0547">Nucleotide-binding</keyword>
<evidence type="ECO:0000259" key="16">
    <source>
        <dbReference type="PROSITE" id="PS51217"/>
    </source>
</evidence>
<dbReference type="GO" id="GO:0005829">
    <property type="term" value="C:cytosol"/>
    <property type="evidence" value="ECO:0007669"/>
    <property type="project" value="TreeGrafter"/>
</dbReference>
<keyword evidence="7 14" id="KW-0067">ATP-binding</keyword>
<evidence type="ECO:0000313" key="17">
    <source>
        <dbReference type="EMBL" id="HGV97988.1"/>
    </source>
</evidence>
<dbReference type="InterPro" id="IPR000212">
    <property type="entry name" value="DNA_helicase_UvrD/REP"/>
</dbReference>
<sequence>MELYHQYKPWLTLLQDLFKEEKFWKQRLEESKIKVIEALKEFKNFVNDNIEGTYTAKNKVDSNWNKFLKNIDEFLEKVNFESLSLLIRYFLSRNGMEKSYFNKFKERIIDKEKYNTLVKNITTSIIEFLEAQSNIEIIIHFRPIIEIHKIFQNEKRKENVITFADIEDYVLNALKNTEEIDYLYFKLGADINHLMIDEFQDTSYKQIDILTPILDEITAYNPEKKSFFYVGDPHQAIFRWRGGAPELFDELKIRYKGKIVEEKLEKNFRSKKEIIEFVNRILQKDDKADPEKTGGWVIIEEMGNFMNKDERNENVRQKVVEIINILKQKGYKEEDIAILTRTNEFASQLAETLSNNNIPCLSRARASLVEVLDIQFIFLLLKFLNNPEDDFSLFHILVSPVFKFSEESIRAIKKDKKKLFLALKDALPDHEVTKKITELLNLVYFMNPYQLIFNICKILNIKISYPIATLLDATIDYLENGCGSLADFIRWFEDYGPAIEVKEAQVEGVRVMTVHKAKGLEFEVVILPETNWSSKEGGLIFSYCENSRPDKIYLYKYGKYIPGLEDKEKELEYKDDLNLLYVALTRAKSGIYILSYTYSNKSSPWLETIKDRLGEEVFPVREIPAKEPTHVVTGERKILYPIFDKETLKVKEERDTYSPTERGLEIIEPARKRGMEFGDIVHKALSKVLWLDGIEIEKAIGRIVTEIERNCIKRPDESGEIKTRLTRILTDTFTDPDLRFIFYRDGYNKECKNELNIYYEKERADVSAHIDRVIIEPKRITIIDYKLGKEKKEYIDQMRDYKEGISIIYPHSEVITYLLFLEENRGNKLKRVL</sequence>
<dbReference type="InterPro" id="IPR011604">
    <property type="entry name" value="PDDEXK-like_dom_sf"/>
</dbReference>
<evidence type="ECO:0000256" key="10">
    <source>
        <dbReference type="ARBA" id="ARBA00023235"/>
    </source>
</evidence>
<dbReference type="GO" id="GO:0043138">
    <property type="term" value="F:3'-5' DNA helicase activity"/>
    <property type="evidence" value="ECO:0007669"/>
    <property type="project" value="UniProtKB-EC"/>
</dbReference>
<protein>
    <recommendedName>
        <fullName evidence="12">DNA 3'-5' helicase</fullName>
        <ecNumber evidence="12">5.6.2.4</ecNumber>
    </recommendedName>
</protein>
<keyword evidence="4 14" id="KW-0378">Hydrolase</keyword>
<dbReference type="EMBL" id="DTGZ01000127">
    <property type="protein sequence ID" value="HGV97988.1"/>
    <property type="molecule type" value="Genomic_DNA"/>
</dbReference>
<evidence type="ECO:0000256" key="11">
    <source>
        <dbReference type="ARBA" id="ARBA00034617"/>
    </source>
</evidence>
<dbReference type="GO" id="GO:0000725">
    <property type="term" value="P:recombinational repair"/>
    <property type="evidence" value="ECO:0007669"/>
    <property type="project" value="TreeGrafter"/>
</dbReference>
<evidence type="ECO:0000256" key="8">
    <source>
        <dbReference type="ARBA" id="ARBA00023125"/>
    </source>
</evidence>
<comment type="caution">
    <text evidence="17">The sequence shown here is derived from an EMBL/GenBank/DDBJ whole genome shotgun (WGS) entry which is preliminary data.</text>
</comment>
<dbReference type="GO" id="GO:0005524">
    <property type="term" value="F:ATP binding"/>
    <property type="evidence" value="ECO:0007669"/>
    <property type="project" value="UniProtKB-UniRule"/>
</dbReference>
<dbReference type="Pfam" id="PF00580">
    <property type="entry name" value="UvrD-helicase"/>
    <property type="match status" value="1"/>
</dbReference>
<keyword evidence="5 14" id="KW-0347">Helicase</keyword>
<feature type="domain" description="UvrD-like helicase C-terminal" evidence="16">
    <location>
        <begin position="272"/>
        <end position="519"/>
    </location>
</feature>
<keyword evidence="10" id="KW-0413">Isomerase</keyword>
<keyword evidence="6" id="KW-0269">Exonuclease</keyword>
<evidence type="ECO:0000256" key="12">
    <source>
        <dbReference type="ARBA" id="ARBA00034808"/>
    </source>
</evidence>
<keyword evidence="9" id="KW-0234">DNA repair</keyword>
<dbReference type="Pfam" id="PF13361">
    <property type="entry name" value="UvrD_C"/>
    <property type="match status" value="2"/>
</dbReference>
<keyword evidence="1" id="KW-0540">Nuclease</keyword>
<organism evidence="17">
    <name type="scientific">candidate division WOR-3 bacterium</name>
    <dbReference type="NCBI Taxonomy" id="2052148"/>
    <lineage>
        <taxon>Bacteria</taxon>
        <taxon>Bacteria division WOR-3</taxon>
    </lineage>
</organism>
<evidence type="ECO:0000256" key="6">
    <source>
        <dbReference type="ARBA" id="ARBA00022839"/>
    </source>
</evidence>
<dbReference type="PANTHER" id="PTHR11070:SF67">
    <property type="entry name" value="DNA 3'-5' HELICASE"/>
    <property type="match status" value="1"/>
</dbReference>
<comment type="catalytic activity">
    <reaction evidence="11">
        <text>Couples ATP hydrolysis with the unwinding of duplex DNA by translocating in the 3'-5' direction.</text>
        <dbReference type="EC" id="5.6.2.4"/>
    </reaction>
</comment>
<accession>A0A7C4TC35</accession>
<dbReference type="Gene3D" id="3.90.320.10">
    <property type="match status" value="1"/>
</dbReference>
<dbReference type="SUPFAM" id="SSF52540">
    <property type="entry name" value="P-loop containing nucleoside triphosphate hydrolases"/>
    <property type="match status" value="1"/>
</dbReference>
<dbReference type="GO" id="GO:0003677">
    <property type="term" value="F:DNA binding"/>
    <property type="evidence" value="ECO:0007669"/>
    <property type="project" value="UniProtKB-KW"/>
</dbReference>
<reference evidence="17" key="1">
    <citation type="journal article" date="2020" name="mSystems">
        <title>Genome- and Community-Level Interaction Insights into Carbon Utilization and Element Cycling Functions of Hydrothermarchaeota in Hydrothermal Sediment.</title>
        <authorList>
            <person name="Zhou Z."/>
            <person name="Liu Y."/>
            <person name="Xu W."/>
            <person name="Pan J."/>
            <person name="Luo Z.H."/>
            <person name="Li M."/>
        </authorList>
    </citation>
    <scope>NUCLEOTIDE SEQUENCE [LARGE SCALE GENOMIC DNA]</scope>
    <source>
        <strain evidence="17">SpSt-774</strain>
    </source>
</reference>
<dbReference type="EC" id="5.6.2.4" evidence="12"/>
<dbReference type="AlphaFoldDB" id="A0A7C4TC35"/>
<comment type="caution">
    <text evidence="14">Lacks conserved residue(s) required for the propagation of feature annotation.</text>
</comment>
<evidence type="ECO:0000256" key="7">
    <source>
        <dbReference type="ARBA" id="ARBA00022840"/>
    </source>
</evidence>
<feature type="domain" description="UvrD-like helicase ATP-binding" evidence="15">
    <location>
        <begin position="1"/>
        <end position="271"/>
    </location>
</feature>
<dbReference type="PROSITE" id="PS51198">
    <property type="entry name" value="UVRD_HELICASE_ATP_BIND"/>
    <property type="match status" value="1"/>
</dbReference>
<evidence type="ECO:0000256" key="3">
    <source>
        <dbReference type="ARBA" id="ARBA00022763"/>
    </source>
</evidence>
<dbReference type="InterPro" id="IPR038726">
    <property type="entry name" value="PDDEXK_AddAB-type"/>
</dbReference>
<dbReference type="InterPro" id="IPR014016">
    <property type="entry name" value="UvrD-like_ATP-bd"/>
</dbReference>
<gene>
    <name evidence="17" type="ORF">ENV60_06800</name>
</gene>
<proteinExistence type="predicted"/>
<dbReference type="Gene3D" id="1.10.486.10">
    <property type="entry name" value="PCRA, domain 4"/>
    <property type="match status" value="1"/>
</dbReference>
<evidence type="ECO:0000259" key="15">
    <source>
        <dbReference type="PROSITE" id="PS51198"/>
    </source>
</evidence>
<dbReference type="Gene3D" id="1.10.3170.10">
    <property type="entry name" value="Recbcd, chain B, domain 2"/>
    <property type="match status" value="1"/>
</dbReference>
<dbReference type="GO" id="GO:0004527">
    <property type="term" value="F:exonuclease activity"/>
    <property type="evidence" value="ECO:0007669"/>
    <property type="project" value="UniProtKB-KW"/>
</dbReference>
<keyword evidence="8" id="KW-0238">DNA-binding</keyword>
<evidence type="ECO:0000256" key="4">
    <source>
        <dbReference type="ARBA" id="ARBA00022801"/>
    </source>
</evidence>